<protein>
    <recommendedName>
        <fullName evidence="4">UBC core domain-containing protein</fullName>
    </recommendedName>
</protein>
<evidence type="ECO:0000313" key="8">
    <source>
        <dbReference type="Proteomes" id="UP000233551"/>
    </source>
</evidence>
<dbReference type="PANTHER" id="PTHR46116:SF19">
    <property type="entry name" value="UBIQUITIN-CONJUGATING ENZYME FAMILY PROTEIN"/>
    <property type="match status" value="1"/>
</dbReference>
<evidence type="ECO:0000256" key="3">
    <source>
        <dbReference type="SAM" id="MobiDB-lite"/>
    </source>
</evidence>
<dbReference type="InterPro" id="IPR016135">
    <property type="entry name" value="UBQ-conjugating_enzyme/RWD"/>
</dbReference>
<reference evidence="6 8" key="3">
    <citation type="submission" date="2017-11" db="EMBL/GenBank/DDBJ databases">
        <title>De-novo sequencing of pomegranate (Punica granatum L.) genome.</title>
        <authorList>
            <person name="Akparov Z."/>
            <person name="Amiraslanov A."/>
            <person name="Hajiyeva S."/>
            <person name="Abbasov M."/>
            <person name="Kaur K."/>
            <person name="Hamwieh A."/>
            <person name="Solovyev V."/>
            <person name="Salamov A."/>
            <person name="Braich B."/>
            <person name="Kosarev P."/>
            <person name="Mahmoud A."/>
            <person name="Hajiyev E."/>
            <person name="Babayeva S."/>
            <person name="Izzatullayeva V."/>
            <person name="Mammadov A."/>
            <person name="Mammadov A."/>
            <person name="Sharifova S."/>
            <person name="Ojaghi J."/>
            <person name="Eynullazada K."/>
            <person name="Bayramov B."/>
            <person name="Abdulazimova A."/>
            <person name="Shahmuradov I."/>
        </authorList>
    </citation>
    <scope>NUCLEOTIDE SEQUENCE [LARGE SCALE GENOMIC DNA]</scope>
    <source>
        <strain evidence="6">AG2017</strain>
        <strain evidence="8">cv. AG2017</strain>
        <tissue evidence="6">Leaf</tissue>
    </source>
</reference>
<comment type="caution">
    <text evidence="5">The sequence shown here is derived from an EMBL/GenBank/DDBJ whole genome shotgun (WGS) entry which is preliminary data.</text>
</comment>
<dbReference type="AlphaFoldDB" id="A0A218XSP3"/>
<dbReference type="FunFam" id="3.10.110.10:FF:000133">
    <property type="entry name" value="Putative ubiquitin-conjugating enzyme E2 38"/>
    <property type="match status" value="1"/>
</dbReference>
<dbReference type="SUPFAM" id="SSF54495">
    <property type="entry name" value="UBC-like"/>
    <property type="match status" value="1"/>
</dbReference>
<evidence type="ECO:0000313" key="5">
    <source>
        <dbReference type="EMBL" id="OWM88047.1"/>
    </source>
</evidence>
<keyword evidence="2" id="KW-0833">Ubl conjugation pathway</keyword>
<evidence type="ECO:0000313" key="7">
    <source>
        <dbReference type="Proteomes" id="UP000197138"/>
    </source>
</evidence>
<dbReference type="PROSITE" id="PS50127">
    <property type="entry name" value="UBC_2"/>
    <property type="match status" value="1"/>
</dbReference>
<dbReference type="EMBL" id="MTKT01000799">
    <property type="protein sequence ID" value="OWM88047.1"/>
    <property type="molecule type" value="Genomic_DNA"/>
</dbReference>
<feature type="domain" description="UBC core" evidence="4">
    <location>
        <begin position="66"/>
        <end position="226"/>
    </location>
</feature>
<dbReference type="GeneID" id="116209643"/>
<evidence type="ECO:0000259" key="4">
    <source>
        <dbReference type="PROSITE" id="PS50127"/>
    </source>
</evidence>
<name>A0A218XSP3_PUNGR</name>
<feature type="region of interest" description="Disordered" evidence="3">
    <location>
        <begin position="1"/>
        <end position="24"/>
    </location>
</feature>
<dbReference type="InterPro" id="IPR000608">
    <property type="entry name" value="UBC"/>
</dbReference>
<dbReference type="SMART" id="SM00212">
    <property type="entry name" value="UBCc"/>
    <property type="match status" value="1"/>
</dbReference>
<reference evidence="5" key="2">
    <citation type="submission" date="2017-06" db="EMBL/GenBank/DDBJ databases">
        <title>The pomegranate genome and the genomics of punicalagin biosynthesis.</title>
        <authorList>
            <person name="Xu C."/>
        </authorList>
    </citation>
    <scope>NUCLEOTIDE SEQUENCE [LARGE SCALE GENOMIC DNA]</scope>
    <source>
        <tissue evidence="5">Fresh leaf</tissue>
    </source>
</reference>
<dbReference type="GO" id="GO:0061631">
    <property type="term" value="F:ubiquitin conjugating enzyme activity"/>
    <property type="evidence" value="ECO:0007669"/>
    <property type="project" value="TreeGrafter"/>
</dbReference>
<dbReference type="Gene3D" id="3.10.110.10">
    <property type="entry name" value="Ubiquitin Conjugating Enzyme"/>
    <property type="match status" value="1"/>
</dbReference>
<proteinExistence type="predicted"/>
<evidence type="ECO:0000256" key="1">
    <source>
        <dbReference type="ARBA" id="ARBA00022679"/>
    </source>
</evidence>
<dbReference type="PANTHER" id="PTHR46116">
    <property type="entry name" value="(E3-INDEPENDENT) E2 UBIQUITIN-CONJUGATING ENZYME"/>
    <property type="match status" value="1"/>
</dbReference>
<feature type="compositionally biased region" description="Basic and acidic residues" evidence="3">
    <location>
        <begin position="358"/>
        <end position="368"/>
    </location>
</feature>
<keyword evidence="8" id="KW-1185">Reference proteome</keyword>
<organism evidence="5 7">
    <name type="scientific">Punica granatum</name>
    <name type="common">Pomegranate</name>
    <dbReference type="NCBI Taxonomy" id="22663"/>
    <lineage>
        <taxon>Eukaryota</taxon>
        <taxon>Viridiplantae</taxon>
        <taxon>Streptophyta</taxon>
        <taxon>Embryophyta</taxon>
        <taxon>Tracheophyta</taxon>
        <taxon>Spermatophyta</taxon>
        <taxon>Magnoliopsida</taxon>
        <taxon>eudicotyledons</taxon>
        <taxon>Gunneridae</taxon>
        <taxon>Pentapetalae</taxon>
        <taxon>rosids</taxon>
        <taxon>malvids</taxon>
        <taxon>Myrtales</taxon>
        <taxon>Lythraceae</taxon>
        <taxon>Punica</taxon>
    </lineage>
</organism>
<sequence>MESDSATASSSDDVNGPAATPTFTPTISEIEEEMDSFQRFDVVSDQETDHFYDSCQAGIKLADSSPAQKKIMQDWKILDKNLPSSIYVRVYENRIDLMRAAIVGAAGTPYHDGLFFFDVCFPPDYPGRPPLVHYRSFGVRINPNLYVNGRVCLSLLNTWTGKKSERWNPNESTVLQVLLSIQALVLNEKPYFNEPGLGMIPGRGFWEKKSSAYTEDVFILSCKTMIWLLRRPPMGFEAFVAAHFRERARTILSACQAYASGLARVGYYSVAAGTPDRASEASMRFKASMRELYPVLLLTFRREGASVGDFSERIEGNEDMPADGVAAGKKKKLGVADKIFRKLGKLLGLKKRMKKKKNSENGGRRKGEFYSSTQVIPNPPELITVGV</sequence>
<reference evidence="7" key="1">
    <citation type="journal article" date="2017" name="Plant J.">
        <title>The pomegranate (Punica granatum L.) genome and the genomics of punicalagin biosynthesis.</title>
        <authorList>
            <person name="Qin G."/>
            <person name="Xu C."/>
            <person name="Ming R."/>
            <person name="Tang H."/>
            <person name="Guyot R."/>
            <person name="Kramer E.M."/>
            <person name="Hu Y."/>
            <person name="Yi X."/>
            <person name="Qi Y."/>
            <person name="Xu X."/>
            <person name="Gao Z."/>
            <person name="Pan H."/>
            <person name="Jian J."/>
            <person name="Tian Y."/>
            <person name="Yue Z."/>
            <person name="Xu Y."/>
        </authorList>
    </citation>
    <scope>NUCLEOTIDE SEQUENCE [LARGE SCALE GENOMIC DNA]</scope>
    <source>
        <strain evidence="7">cv. Dabenzi</strain>
    </source>
</reference>
<feature type="compositionally biased region" description="Low complexity" evidence="3">
    <location>
        <begin position="1"/>
        <end position="13"/>
    </location>
</feature>
<keyword evidence="1" id="KW-0808">Transferase</keyword>
<evidence type="ECO:0000313" key="6">
    <source>
        <dbReference type="EMBL" id="PKI48076.1"/>
    </source>
</evidence>
<dbReference type="EMBL" id="PGOL01002435">
    <property type="protein sequence ID" value="PKI48076.1"/>
    <property type="molecule type" value="Genomic_DNA"/>
</dbReference>
<dbReference type="OrthoDB" id="47801at2759"/>
<dbReference type="Pfam" id="PF00179">
    <property type="entry name" value="UQ_con"/>
    <property type="match status" value="1"/>
</dbReference>
<feature type="region of interest" description="Disordered" evidence="3">
    <location>
        <begin position="353"/>
        <end position="374"/>
    </location>
</feature>
<dbReference type="Proteomes" id="UP000233551">
    <property type="component" value="Unassembled WGS sequence"/>
</dbReference>
<evidence type="ECO:0000256" key="2">
    <source>
        <dbReference type="ARBA" id="ARBA00022786"/>
    </source>
</evidence>
<dbReference type="Proteomes" id="UP000197138">
    <property type="component" value="Unassembled WGS sequence"/>
</dbReference>
<dbReference type="CDD" id="cd23837">
    <property type="entry name" value="UBCc_UBE2O"/>
    <property type="match status" value="1"/>
</dbReference>
<accession>A0A218XSP3</accession>
<gene>
    <name evidence="5" type="ORF">CDL15_Pgr016620</name>
    <name evidence="6" type="ORF">CRG98_031520</name>
</gene>
<dbReference type="STRING" id="22663.A0A218XSP3"/>